<accession>A0A1I8J4K6</accession>
<keyword evidence="9 12" id="KW-0472">Membrane</keyword>
<sequence>MGKAGVLLSVLLDLSRLALAIYSIYVTQMINTEPKYKAQCDISDYVSCSKTFTSKYGKGFGLIGDLLGEKHPLNQPNGIYGSVFYVLHLLLVLFFRGKIGMHLRVLNSLALTIGCGWLAYTLVFVIKHMCIVCVPMYCLNVLSLLADIWQLRSRSAAAATAADARKKKK</sequence>
<evidence type="ECO:0000256" key="6">
    <source>
        <dbReference type="ARBA" id="ARBA00022824"/>
    </source>
</evidence>
<evidence type="ECO:0000313" key="16">
    <source>
        <dbReference type="WBParaSite" id="maker-uti_cns_0004732-snap-gene-0.5-mRNA-1"/>
    </source>
</evidence>
<dbReference type="GO" id="GO:0042373">
    <property type="term" value="P:vitamin K metabolic process"/>
    <property type="evidence" value="ECO:0007669"/>
    <property type="project" value="InterPro"/>
</dbReference>
<evidence type="ECO:0000256" key="5">
    <source>
        <dbReference type="ARBA" id="ARBA00022719"/>
    </source>
</evidence>
<proteinExistence type="inferred from homology"/>
<dbReference type="InterPro" id="IPR042406">
    <property type="entry name" value="VKORC1/VKORC1L1"/>
</dbReference>
<evidence type="ECO:0000259" key="14">
    <source>
        <dbReference type="SMART" id="SM00756"/>
    </source>
</evidence>
<protein>
    <recommendedName>
        <fullName evidence="3">vitamin-K-epoxide reductase (warfarin-sensitive)</fullName>
        <ecNumber evidence="3">1.17.4.4</ecNumber>
    </recommendedName>
</protein>
<dbReference type="Pfam" id="PF07884">
    <property type="entry name" value="VKOR"/>
    <property type="match status" value="1"/>
</dbReference>
<evidence type="ECO:0000313" key="17">
    <source>
        <dbReference type="WBParaSite" id="maker-uti_cns_0008506-snap-gene-0.4-mRNA-1"/>
    </source>
</evidence>
<dbReference type="Gene3D" id="1.20.1440.130">
    <property type="entry name" value="VKOR domain"/>
    <property type="match status" value="1"/>
</dbReference>
<dbReference type="CDD" id="cd12917">
    <property type="entry name" value="VKOR_euk"/>
    <property type="match status" value="1"/>
</dbReference>
<keyword evidence="15" id="KW-1185">Reference proteome</keyword>
<keyword evidence="5" id="KW-0874">Quinone</keyword>
<evidence type="ECO:0000313" key="18">
    <source>
        <dbReference type="WBParaSite" id="maker-uti_cns_0045826-snap-gene-0.6-mRNA-1"/>
    </source>
</evidence>
<comment type="similarity">
    <text evidence="2">Belongs to the VKOR family.</text>
</comment>
<evidence type="ECO:0000256" key="11">
    <source>
        <dbReference type="ARBA" id="ARBA00023284"/>
    </source>
</evidence>
<keyword evidence="13" id="KW-0732">Signal</keyword>
<feature type="signal peptide" evidence="13">
    <location>
        <begin position="1"/>
        <end position="20"/>
    </location>
</feature>
<dbReference type="InterPro" id="IPR038354">
    <property type="entry name" value="VKOR_sf"/>
</dbReference>
<evidence type="ECO:0000256" key="3">
    <source>
        <dbReference type="ARBA" id="ARBA00012278"/>
    </source>
</evidence>
<dbReference type="InterPro" id="IPR012932">
    <property type="entry name" value="VKOR"/>
</dbReference>
<evidence type="ECO:0000313" key="15">
    <source>
        <dbReference type="Proteomes" id="UP000095280"/>
    </source>
</evidence>
<evidence type="ECO:0000256" key="7">
    <source>
        <dbReference type="ARBA" id="ARBA00022989"/>
    </source>
</evidence>
<organism evidence="15 18">
    <name type="scientific">Macrostomum lignano</name>
    <dbReference type="NCBI Taxonomy" id="282301"/>
    <lineage>
        <taxon>Eukaryota</taxon>
        <taxon>Metazoa</taxon>
        <taxon>Spiralia</taxon>
        <taxon>Lophotrochozoa</taxon>
        <taxon>Platyhelminthes</taxon>
        <taxon>Rhabditophora</taxon>
        <taxon>Macrostomorpha</taxon>
        <taxon>Macrostomida</taxon>
        <taxon>Macrostomidae</taxon>
        <taxon>Macrostomum</taxon>
    </lineage>
</organism>
<feature type="domain" description="Vitamin K epoxide reductase" evidence="14">
    <location>
        <begin position="4"/>
        <end position="151"/>
    </location>
</feature>
<keyword evidence="11" id="KW-0676">Redox-active center</keyword>
<dbReference type="GO" id="GO:0005789">
    <property type="term" value="C:endoplasmic reticulum membrane"/>
    <property type="evidence" value="ECO:0007669"/>
    <property type="project" value="UniProtKB-SubCell"/>
</dbReference>
<feature type="transmembrane region" description="Helical" evidence="12">
    <location>
        <begin position="102"/>
        <end position="120"/>
    </location>
</feature>
<evidence type="ECO:0000256" key="10">
    <source>
        <dbReference type="ARBA" id="ARBA00023157"/>
    </source>
</evidence>
<evidence type="ECO:0000256" key="13">
    <source>
        <dbReference type="SAM" id="SignalP"/>
    </source>
</evidence>
<dbReference type="GO" id="GO:0047057">
    <property type="term" value="F:vitamin-K-epoxide reductase (warfarin-sensitive) activity"/>
    <property type="evidence" value="ECO:0007669"/>
    <property type="project" value="UniProtKB-EC"/>
</dbReference>
<dbReference type="Proteomes" id="UP000095280">
    <property type="component" value="Unplaced"/>
</dbReference>
<dbReference type="PANTHER" id="PTHR14519">
    <property type="entry name" value="VITAMIN K EPOXIDE REDUCTASE COMPLEX, SUBUNIT 1"/>
    <property type="match status" value="1"/>
</dbReference>
<dbReference type="AlphaFoldDB" id="A0A1I8J4K6"/>
<feature type="chain" id="PRO_5011395227" description="vitamin-K-epoxide reductase (warfarin-sensitive)" evidence="13">
    <location>
        <begin position="21"/>
        <end position="169"/>
    </location>
</feature>
<evidence type="ECO:0000256" key="1">
    <source>
        <dbReference type="ARBA" id="ARBA00004477"/>
    </source>
</evidence>
<dbReference type="PANTHER" id="PTHR14519:SF8">
    <property type="entry name" value="VITAMIN K EPOXIDE REDUCTASE COMPLEX SUBUNIT 1"/>
    <property type="match status" value="1"/>
</dbReference>
<dbReference type="WBParaSite" id="maker-uti_cns_0008506-snap-gene-0.4-mRNA-1">
    <property type="protein sequence ID" value="maker-uti_cns_0008506-snap-gene-0.4-mRNA-1"/>
    <property type="gene ID" value="maker-uti_cns_0008506-snap-gene-0.4"/>
</dbReference>
<dbReference type="STRING" id="282301.A0A1I8J4K6"/>
<reference evidence="16 17" key="1">
    <citation type="submission" date="2016-11" db="UniProtKB">
        <authorList>
            <consortium name="WormBaseParasite"/>
        </authorList>
    </citation>
    <scope>IDENTIFICATION</scope>
</reference>
<keyword evidence="10" id="KW-1015">Disulfide bond</keyword>
<name>A0A1I8J4K6_9PLAT</name>
<keyword evidence="4 12" id="KW-0812">Transmembrane</keyword>
<evidence type="ECO:0000256" key="4">
    <source>
        <dbReference type="ARBA" id="ARBA00022692"/>
    </source>
</evidence>
<comment type="subcellular location">
    <subcellularLocation>
        <location evidence="1">Endoplasmic reticulum membrane</location>
        <topology evidence="1">Multi-pass membrane protein</topology>
    </subcellularLocation>
</comment>
<dbReference type="EC" id="1.17.4.4" evidence="3"/>
<keyword evidence="8" id="KW-0560">Oxidoreductase</keyword>
<feature type="transmembrane region" description="Helical" evidence="12">
    <location>
        <begin position="78"/>
        <end position="95"/>
    </location>
</feature>
<dbReference type="WBParaSite" id="maker-uti_cns_0004732-snap-gene-0.5-mRNA-1">
    <property type="protein sequence ID" value="maker-uti_cns_0004732-snap-gene-0.5-mRNA-1"/>
    <property type="gene ID" value="maker-uti_cns_0004732-snap-gene-0.5"/>
</dbReference>
<dbReference type="GO" id="GO:0048038">
    <property type="term" value="F:quinone binding"/>
    <property type="evidence" value="ECO:0007669"/>
    <property type="project" value="UniProtKB-KW"/>
</dbReference>
<evidence type="ECO:0000256" key="8">
    <source>
        <dbReference type="ARBA" id="ARBA00023002"/>
    </source>
</evidence>
<evidence type="ECO:0000256" key="9">
    <source>
        <dbReference type="ARBA" id="ARBA00023136"/>
    </source>
</evidence>
<dbReference type="OrthoDB" id="17010at2759"/>
<keyword evidence="7 12" id="KW-1133">Transmembrane helix</keyword>
<dbReference type="SMART" id="SM00756">
    <property type="entry name" value="VKc"/>
    <property type="match status" value="1"/>
</dbReference>
<keyword evidence="6" id="KW-0256">Endoplasmic reticulum</keyword>
<dbReference type="WBParaSite" id="maker-uti_cns_0045826-snap-gene-0.6-mRNA-1">
    <property type="protein sequence ID" value="maker-uti_cns_0045826-snap-gene-0.6-mRNA-1"/>
    <property type="gene ID" value="maker-uti_cns_0045826-snap-gene-0.6"/>
</dbReference>
<evidence type="ECO:0000256" key="12">
    <source>
        <dbReference type="SAM" id="Phobius"/>
    </source>
</evidence>
<evidence type="ECO:0000256" key="2">
    <source>
        <dbReference type="ARBA" id="ARBA00006214"/>
    </source>
</evidence>